<dbReference type="AlphaFoldDB" id="A0A081C582"/>
<organism evidence="9">
    <name type="scientific">Vecturithrix granuli</name>
    <dbReference type="NCBI Taxonomy" id="1499967"/>
    <lineage>
        <taxon>Bacteria</taxon>
        <taxon>Candidatus Moduliflexota</taxon>
        <taxon>Candidatus Vecturitrichia</taxon>
        <taxon>Candidatus Vecturitrichales</taxon>
        <taxon>Candidatus Vecturitrichaceae</taxon>
        <taxon>Candidatus Vecturithrix</taxon>
    </lineage>
</organism>
<evidence type="ECO:0000256" key="5">
    <source>
        <dbReference type="ARBA" id="ARBA00022989"/>
    </source>
</evidence>
<evidence type="ECO:0000313" key="9">
    <source>
        <dbReference type="EMBL" id="GAK59737.1"/>
    </source>
</evidence>
<evidence type="ECO:0000256" key="4">
    <source>
        <dbReference type="ARBA" id="ARBA00022692"/>
    </source>
</evidence>
<dbReference type="SUPFAM" id="SSF161098">
    <property type="entry name" value="MetI-like"/>
    <property type="match status" value="2"/>
</dbReference>
<comment type="subcellular location">
    <subcellularLocation>
        <location evidence="1 7">Cell membrane</location>
        <topology evidence="1 7">Multi-pass membrane protein</topology>
    </subcellularLocation>
</comment>
<dbReference type="InterPro" id="IPR051393">
    <property type="entry name" value="ABC_transporter_permease"/>
</dbReference>
<feature type="transmembrane region" description="Helical" evidence="7">
    <location>
        <begin position="203"/>
        <end position="224"/>
    </location>
</feature>
<dbReference type="PANTHER" id="PTHR30193:SF37">
    <property type="entry name" value="INNER MEMBRANE ABC TRANSPORTER PERMEASE PROTEIN YCJO"/>
    <property type="match status" value="1"/>
</dbReference>
<comment type="similarity">
    <text evidence="7">Belongs to the binding-protein-dependent transport system permease family.</text>
</comment>
<feature type="transmembrane region" description="Helical" evidence="7">
    <location>
        <begin position="21"/>
        <end position="40"/>
    </location>
</feature>
<keyword evidence="4 7" id="KW-0812">Transmembrane</keyword>
<dbReference type="InterPro" id="IPR035906">
    <property type="entry name" value="MetI-like_sf"/>
</dbReference>
<dbReference type="Gene3D" id="1.10.3720.10">
    <property type="entry name" value="MetI-like"/>
    <property type="match status" value="2"/>
</dbReference>
<dbReference type="GO" id="GO:0005886">
    <property type="term" value="C:plasma membrane"/>
    <property type="evidence" value="ECO:0007669"/>
    <property type="project" value="UniProtKB-SubCell"/>
</dbReference>
<feature type="transmembrane region" description="Helical" evidence="7">
    <location>
        <begin position="262"/>
        <end position="282"/>
    </location>
</feature>
<evidence type="ECO:0000256" key="7">
    <source>
        <dbReference type="RuleBase" id="RU363032"/>
    </source>
</evidence>
<feature type="transmembrane region" description="Helical" evidence="7">
    <location>
        <begin position="390"/>
        <end position="411"/>
    </location>
</feature>
<evidence type="ECO:0000259" key="8">
    <source>
        <dbReference type="PROSITE" id="PS50928"/>
    </source>
</evidence>
<accession>A0A081C582</accession>
<feature type="transmembrane region" description="Helical" evidence="7">
    <location>
        <begin position="236"/>
        <end position="256"/>
    </location>
</feature>
<gene>
    <name evidence="9" type="ORF">U27_06722</name>
</gene>
<dbReference type="InterPro" id="IPR000515">
    <property type="entry name" value="MetI-like"/>
</dbReference>
<reference evidence="9" key="1">
    <citation type="journal article" date="2015" name="PeerJ">
        <title>First genomic representation of candidate bacterial phylum KSB3 points to enhanced environmental sensing as a trigger of wastewater bulking.</title>
        <authorList>
            <person name="Sekiguchi Y."/>
            <person name="Ohashi A."/>
            <person name="Parks D.H."/>
            <person name="Yamauchi T."/>
            <person name="Tyson G.W."/>
            <person name="Hugenholtz P."/>
        </authorList>
    </citation>
    <scope>NUCLEOTIDE SEQUENCE [LARGE SCALE GENOMIC DNA]</scope>
</reference>
<feature type="domain" description="ABC transmembrane type-1" evidence="8">
    <location>
        <begin position="199"/>
        <end position="410"/>
    </location>
</feature>
<keyword evidence="5 7" id="KW-1133">Transmembrane helix</keyword>
<protein>
    <submittedName>
        <fullName evidence="9">Binding-protein-dependent transport systems inner membrane component</fullName>
    </submittedName>
</protein>
<dbReference type="HOGENOM" id="CLU_016047_0_3_0"/>
<keyword evidence="2 7" id="KW-0813">Transport</keyword>
<evidence type="ECO:0000256" key="3">
    <source>
        <dbReference type="ARBA" id="ARBA00022475"/>
    </source>
</evidence>
<dbReference type="EMBL" id="DF820470">
    <property type="protein sequence ID" value="GAK59737.1"/>
    <property type="molecule type" value="Genomic_DNA"/>
</dbReference>
<dbReference type="eggNOG" id="COG1175">
    <property type="taxonomic scope" value="Bacteria"/>
</dbReference>
<evidence type="ECO:0000256" key="6">
    <source>
        <dbReference type="ARBA" id="ARBA00023136"/>
    </source>
</evidence>
<dbReference type="Proteomes" id="UP000030661">
    <property type="component" value="Unassembled WGS sequence"/>
</dbReference>
<dbReference type="Pfam" id="PF00528">
    <property type="entry name" value="BPD_transp_1"/>
    <property type="match status" value="1"/>
</dbReference>
<proteinExistence type="inferred from homology"/>
<dbReference type="PANTHER" id="PTHR30193">
    <property type="entry name" value="ABC TRANSPORTER PERMEASE PROTEIN"/>
    <property type="match status" value="1"/>
</dbReference>
<dbReference type="STRING" id="1499967.U27_06722"/>
<feature type="transmembrane region" description="Helical" evidence="7">
    <location>
        <begin position="303"/>
        <end position="323"/>
    </location>
</feature>
<dbReference type="PROSITE" id="PS50928">
    <property type="entry name" value="ABC_TM1"/>
    <property type="match status" value="1"/>
</dbReference>
<sequence length="421" mass="47728">MSIMKRKPMDEMMRREQNSAYWLLGPTLLIIFLVAIYPLGSAFLKSFTNETFASSQPTQFVGLGNYKELLSLTIRKLPPRENFTVTEHTLQKLQEQKLPDDVLSKLTPLQGKIYKGEEKFFNAVEKALGEQAFNAHKSAIVTYTEKKVERDPETRAVQYESAVRVLPREPVRYREVGQFDFLKTRYVVGARDPDFILAIKDTIVFTIATVFLETIIGMGFALIVNANFPGRGAMRALMLVPWAIPTVISSRAWAWMFNSTRAGFFNVIFSMFGIGNGQMAFLQMENWQLPAMIMIDVWKTTPFMTLLILAGLQLIPTSIYEAADVDGASKWRQFWTITMPMLKPTLAVALVFRTLDALRVFDVFQIVLAQSRYSMGSFIYYELINNRATGYSSAGGVIIFLLIFAFAIAYIKFLGVQSEGD</sequence>
<keyword evidence="10" id="KW-1185">Reference proteome</keyword>
<dbReference type="CDD" id="cd06261">
    <property type="entry name" value="TM_PBP2"/>
    <property type="match status" value="1"/>
</dbReference>
<keyword evidence="3" id="KW-1003">Cell membrane</keyword>
<dbReference type="GO" id="GO:0055085">
    <property type="term" value="P:transmembrane transport"/>
    <property type="evidence" value="ECO:0007669"/>
    <property type="project" value="InterPro"/>
</dbReference>
<evidence type="ECO:0000313" key="10">
    <source>
        <dbReference type="Proteomes" id="UP000030661"/>
    </source>
</evidence>
<evidence type="ECO:0000256" key="1">
    <source>
        <dbReference type="ARBA" id="ARBA00004651"/>
    </source>
</evidence>
<name>A0A081C582_VECG1</name>
<keyword evidence="6 7" id="KW-0472">Membrane</keyword>
<evidence type="ECO:0000256" key="2">
    <source>
        <dbReference type="ARBA" id="ARBA00022448"/>
    </source>
</evidence>